<reference evidence="12" key="1">
    <citation type="journal article" date="2016" name="Nature">
        <title>The genome of the seagrass Zostera marina reveals angiosperm adaptation to the sea.</title>
        <authorList>
            <person name="Olsen J.L."/>
            <person name="Rouze P."/>
            <person name="Verhelst B."/>
            <person name="Lin Y.-C."/>
            <person name="Bayer T."/>
            <person name="Collen J."/>
            <person name="Dattolo E."/>
            <person name="De Paoli E."/>
            <person name="Dittami S."/>
            <person name="Maumus F."/>
            <person name="Michel G."/>
            <person name="Kersting A."/>
            <person name="Lauritano C."/>
            <person name="Lohaus R."/>
            <person name="Toepel M."/>
            <person name="Tonon T."/>
            <person name="Vanneste K."/>
            <person name="Amirebrahimi M."/>
            <person name="Brakel J."/>
            <person name="Bostroem C."/>
            <person name="Chovatia M."/>
            <person name="Grimwood J."/>
            <person name="Jenkins J.W."/>
            <person name="Jueterbock A."/>
            <person name="Mraz A."/>
            <person name="Stam W.T."/>
            <person name="Tice H."/>
            <person name="Bornberg-Bauer E."/>
            <person name="Green P.J."/>
            <person name="Pearson G.A."/>
            <person name="Procaccini G."/>
            <person name="Duarte C.M."/>
            <person name="Schmutz J."/>
            <person name="Reusch T.B.H."/>
            <person name="Van de Peer Y."/>
        </authorList>
    </citation>
    <scope>NUCLEOTIDE SEQUENCE [LARGE SCALE GENOMIC DNA]</scope>
    <source>
        <strain evidence="12">cv. Finnish</strain>
    </source>
</reference>
<dbReference type="STRING" id="29655.A0A0K9PNY8"/>
<comment type="catalytic activity">
    <reaction evidence="1 9">
        <text>Endohydrolysis of (1-&gt;4)-beta-D-glucosidic linkages in cellulose, lichenin and cereal beta-D-glucans.</text>
        <dbReference type="EC" id="3.2.1.4"/>
    </reaction>
</comment>
<sequence>MMVSIGGGNSRRLLAILLVWLAVSDGVLFVPFAAGDGANFDYKDALMKSLLFLEAQRSGKLPKNNRVKWRGDSALQDGQYAHIDLTGGYYDAGDNVKYGLPMAFTITTLAWATLFYKEELSAAGQLQNSIDAIKWGTDYFLKATSKHNLLWVQVGDPDADHKCWIRPENMKTPRTLYKIQEDIPGTEIAAETSAAMAAASIVFRTIDKNYTRSILNKAKWLFDFANKYKGTYDGECPFYCSYSGYQDELLWAGSWLYVATKQAKYHHFITEEAISNSVAEFNWDLKYAGAQILLTELRFKGVKGLDDFKTHADNFVCANLPDSPFHQVFITKGGLIHLRDGANMQYVTGAAFLLSVYGDLLTKHNQNVECGTSVVKPARLLEFAKQQIDYLLGKNPLDRSFMVGFGKNPPTQAHHRGASVPVLPKNFEINCGITFSKWLDKDGPNVNELTGAIVGGPDKNDYFEDKRKSSSFTEPVTYCNSLAVGPLARLSAHST</sequence>
<keyword evidence="3 8" id="KW-0378">Hydrolase</keyword>
<dbReference type="PANTHER" id="PTHR22298">
    <property type="entry name" value="ENDO-1,4-BETA-GLUCANASE"/>
    <property type="match status" value="1"/>
</dbReference>
<dbReference type="Pfam" id="PF00759">
    <property type="entry name" value="Glyco_hydro_9"/>
    <property type="match status" value="1"/>
</dbReference>
<name>A0A0K9PNY8_ZOSMR</name>
<evidence type="ECO:0000313" key="12">
    <source>
        <dbReference type="Proteomes" id="UP000036987"/>
    </source>
</evidence>
<dbReference type="OMA" id="PSWRGDS"/>
<evidence type="ECO:0000256" key="9">
    <source>
        <dbReference type="RuleBase" id="RU361166"/>
    </source>
</evidence>
<comment type="caution">
    <text evidence="11">The sequence shown here is derived from an EMBL/GenBank/DDBJ whole genome shotgun (WGS) entry which is preliminary data.</text>
</comment>
<dbReference type="Gene3D" id="1.50.10.10">
    <property type="match status" value="1"/>
</dbReference>
<dbReference type="Proteomes" id="UP000036987">
    <property type="component" value="Unassembled WGS sequence"/>
</dbReference>
<evidence type="ECO:0000313" key="11">
    <source>
        <dbReference type="EMBL" id="KMZ69942.1"/>
    </source>
</evidence>
<keyword evidence="9" id="KW-0732">Signal</keyword>
<evidence type="ECO:0000259" key="10">
    <source>
        <dbReference type="Pfam" id="PF00759"/>
    </source>
</evidence>
<dbReference type="SUPFAM" id="SSF48208">
    <property type="entry name" value="Six-hairpin glycosidases"/>
    <property type="match status" value="1"/>
</dbReference>
<feature type="domain" description="Glycoside hydrolase family 9" evidence="10">
    <location>
        <begin position="42"/>
        <end position="485"/>
    </location>
</feature>
<feature type="active site" evidence="8">
    <location>
        <position position="414"/>
    </location>
</feature>
<keyword evidence="4 9" id="KW-0136">Cellulose degradation</keyword>
<keyword evidence="7 8" id="KW-0624">Polysaccharide degradation</keyword>
<dbReference type="PROSITE" id="PS00592">
    <property type="entry name" value="GH9_2"/>
    <property type="match status" value="1"/>
</dbReference>
<keyword evidence="12" id="KW-1185">Reference proteome</keyword>
<feature type="signal peptide" evidence="9">
    <location>
        <begin position="1"/>
        <end position="29"/>
    </location>
</feature>
<evidence type="ECO:0000256" key="1">
    <source>
        <dbReference type="ARBA" id="ARBA00000966"/>
    </source>
</evidence>
<evidence type="ECO:0000256" key="4">
    <source>
        <dbReference type="ARBA" id="ARBA00023001"/>
    </source>
</evidence>
<comment type="similarity">
    <text evidence="2 8 9">Belongs to the glycosyl hydrolase 9 (cellulase E) family.</text>
</comment>
<dbReference type="FunFam" id="1.50.10.10:FF:000020">
    <property type="entry name" value="Endoglucanase"/>
    <property type="match status" value="1"/>
</dbReference>
<dbReference type="InterPro" id="IPR018221">
    <property type="entry name" value="Glyco_hydro_9_His_AS"/>
</dbReference>
<evidence type="ECO:0000256" key="3">
    <source>
        <dbReference type="ARBA" id="ARBA00022801"/>
    </source>
</evidence>
<evidence type="ECO:0000256" key="8">
    <source>
        <dbReference type="PROSITE-ProRule" id="PRU10059"/>
    </source>
</evidence>
<evidence type="ECO:0000256" key="7">
    <source>
        <dbReference type="ARBA" id="ARBA00023326"/>
    </source>
</evidence>
<proteinExistence type="inferred from homology"/>
<dbReference type="InterPro" id="IPR001701">
    <property type="entry name" value="Glyco_hydro_9"/>
</dbReference>
<dbReference type="EMBL" id="LFYR01000736">
    <property type="protein sequence ID" value="KMZ69942.1"/>
    <property type="molecule type" value="Genomic_DNA"/>
</dbReference>
<dbReference type="OrthoDB" id="10257085at2759"/>
<gene>
    <name evidence="11" type="ORF">ZOSMA_202G00280</name>
</gene>
<keyword evidence="6 8" id="KW-0326">Glycosidase</keyword>
<dbReference type="AlphaFoldDB" id="A0A0K9PNY8"/>
<dbReference type="GO" id="GO:0008810">
    <property type="term" value="F:cellulase activity"/>
    <property type="evidence" value="ECO:0007669"/>
    <property type="project" value="UniProtKB-EC"/>
</dbReference>
<dbReference type="InterPro" id="IPR012341">
    <property type="entry name" value="6hp_glycosidase-like_sf"/>
</dbReference>
<evidence type="ECO:0000256" key="6">
    <source>
        <dbReference type="ARBA" id="ARBA00023295"/>
    </source>
</evidence>
<dbReference type="GO" id="GO:0030245">
    <property type="term" value="P:cellulose catabolic process"/>
    <property type="evidence" value="ECO:0007669"/>
    <property type="project" value="UniProtKB-KW"/>
</dbReference>
<dbReference type="InterPro" id="IPR008928">
    <property type="entry name" value="6-hairpin_glycosidase_sf"/>
</dbReference>
<accession>A0A0K9PNY8</accession>
<evidence type="ECO:0000256" key="5">
    <source>
        <dbReference type="ARBA" id="ARBA00023277"/>
    </source>
</evidence>
<evidence type="ECO:0000256" key="2">
    <source>
        <dbReference type="ARBA" id="ARBA00007072"/>
    </source>
</evidence>
<protein>
    <recommendedName>
        <fullName evidence="9">Endoglucanase</fullName>
        <ecNumber evidence="9">3.2.1.4</ecNumber>
    </recommendedName>
</protein>
<dbReference type="EC" id="3.2.1.4" evidence="9"/>
<keyword evidence="5 8" id="KW-0119">Carbohydrate metabolism</keyword>
<feature type="chain" id="PRO_5018383129" description="Endoglucanase" evidence="9">
    <location>
        <begin position="30"/>
        <end position="495"/>
    </location>
</feature>
<organism evidence="11 12">
    <name type="scientific">Zostera marina</name>
    <name type="common">Eelgrass</name>
    <dbReference type="NCBI Taxonomy" id="29655"/>
    <lineage>
        <taxon>Eukaryota</taxon>
        <taxon>Viridiplantae</taxon>
        <taxon>Streptophyta</taxon>
        <taxon>Embryophyta</taxon>
        <taxon>Tracheophyta</taxon>
        <taxon>Spermatophyta</taxon>
        <taxon>Magnoliopsida</taxon>
        <taxon>Liliopsida</taxon>
        <taxon>Zosteraceae</taxon>
        <taxon>Zostera</taxon>
    </lineage>
</organism>